<reference evidence="8 9" key="1">
    <citation type="submission" date="2019-06" db="EMBL/GenBank/DDBJ databases">
        <title>Sequencing the genomes of 1000 actinobacteria strains.</title>
        <authorList>
            <person name="Klenk H.-P."/>
        </authorList>
    </citation>
    <scope>NUCLEOTIDE SEQUENCE [LARGE SCALE GENOMIC DNA]</scope>
    <source>
        <strain evidence="8 9">DSM 19828</strain>
    </source>
</reference>
<sequence length="338" mass="36365">MSTTTVVLATIAIIVLSAFFVATEFSLMAARRHRLEELASNSRAARAALRNSSELTLLLAGSQLGITMCTLALGAITKPAVHHWLMSPLEAVGLGPTFADVLAFVFALIIVTFLHLVIGEMAPKSWAIAHPEMSATVLAIPMRAFMWLTRPVLRLLNASANRLVRRSGVEPVDELTIAGDPQALRALVEHSANVGALELGYQSSITQALGLEDLTVGNLLRKGAQVTSVAGSATVRDVQEATRRSGHLRVLLKDGDHVRGFVHVRDTLSGVELDDFAGPLARPVVEFQRTTPLHQAIATMRETSTQLAVIRNGERFAGVLTLTDILPSLFPRGVEAHD</sequence>
<dbReference type="Gene3D" id="3.10.580.10">
    <property type="entry name" value="CBS-domain"/>
    <property type="match status" value="1"/>
</dbReference>
<feature type="domain" description="CBS" evidence="6">
    <location>
        <begin position="280"/>
        <end position="338"/>
    </location>
</feature>
<evidence type="ECO:0000313" key="9">
    <source>
        <dbReference type="Proteomes" id="UP000320806"/>
    </source>
</evidence>
<protein>
    <submittedName>
        <fullName evidence="8">CBS domain containing-hemolysin-like protein</fullName>
    </submittedName>
</protein>
<dbReference type="Proteomes" id="UP000320806">
    <property type="component" value="Unassembled WGS sequence"/>
</dbReference>
<keyword evidence="4 5" id="KW-1133">Transmembrane helix</keyword>
<keyword evidence="4 5" id="KW-0472">Membrane</keyword>
<organism evidence="8 9">
    <name type="scientific">Yimella lutea</name>
    <dbReference type="NCBI Taxonomy" id="587872"/>
    <lineage>
        <taxon>Bacteria</taxon>
        <taxon>Bacillati</taxon>
        <taxon>Actinomycetota</taxon>
        <taxon>Actinomycetes</taxon>
        <taxon>Micrococcales</taxon>
        <taxon>Dermacoccaceae</taxon>
        <taxon>Yimella</taxon>
    </lineage>
</organism>
<evidence type="ECO:0000256" key="1">
    <source>
        <dbReference type="ARBA" id="ARBA00004651"/>
    </source>
</evidence>
<dbReference type="SUPFAM" id="SSF54631">
    <property type="entry name" value="CBS-domain pair"/>
    <property type="match status" value="1"/>
</dbReference>
<dbReference type="PANTHER" id="PTHR43099">
    <property type="entry name" value="UPF0053 PROTEIN YRKA"/>
    <property type="match status" value="1"/>
</dbReference>
<dbReference type="Gene3D" id="3.90.1280.20">
    <property type="match status" value="1"/>
</dbReference>
<keyword evidence="9" id="KW-1185">Reference proteome</keyword>
<dbReference type="OrthoDB" id="110231at2"/>
<gene>
    <name evidence="8" type="ORF">FB459_0182</name>
</gene>
<feature type="transmembrane region" description="Helical" evidence="5">
    <location>
        <begin position="6"/>
        <end position="27"/>
    </location>
</feature>
<feature type="transmembrane region" description="Helical" evidence="5">
    <location>
        <begin position="97"/>
        <end position="118"/>
    </location>
</feature>
<evidence type="ECO:0000256" key="2">
    <source>
        <dbReference type="ARBA" id="ARBA00022475"/>
    </source>
</evidence>
<comment type="subcellular location">
    <subcellularLocation>
        <location evidence="1">Cell membrane</location>
        <topology evidence="1">Multi-pass membrane protein</topology>
    </subcellularLocation>
</comment>
<evidence type="ECO:0000256" key="3">
    <source>
        <dbReference type="PROSITE-ProRule" id="PRU00703"/>
    </source>
</evidence>
<evidence type="ECO:0000259" key="7">
    <source>
        <dbReference type="PROSITE" id="PS51846"/>
    </source>
</evidence>
<dbReference type="InterPro" id="IPR002550">
    <property type="entry name" value="CNNM"/>
</dbReference>
<dbReference type="InterPro" id="IPR051676">
    <property type="entry name" value="UPF0053_domain"/>
</dbReference>
<dbReference type="InterPro" id="IPR000644">
    <property type="entry name" value="CBS_dom"/>
</dbReference>
<feature type="domain" description="CNNM transmembrane" evidence="7">
    <location>
        <begin position="1"/>
        <end position="201"/>
    </location>
</feature>
<dbReference type="PANTHER" id="PTHR43099:SF5">
    <property type="entry name" value="HLYC_CORC FAMILY TRANSPORTER"/>
    <property type="match status" value="1"/>
</dbReference>
<dbReference type="PROSITE" id="PS51846">
    <property type="entry name" value="CNNM"/>
    <property type="match status" value="1"/>
</dbReference>
<name>A0A542EC09_9MICO</name>
<keyword evidence="3" id="KW-0129">CBS domain</keyword>
<accession>A0A542EC09</accession>
<dbReference type="GO" id="GO:0005886">
    <property type="term" value="C:plasma membrane"/>
    <property type="evidence" value="ECO:0007669"/>
    <property type="project" value="UniProtKB-SubCell"/>
</dbReference>
<dbReference type="EMBL" id="VFMO01000001">
    <property type="protein sequence ID" value="TQJ12816.1"/>
    <property type="molecule type" value="Genomic_DNA"/>
</dbReference>
<comment type="caution">
    <text evidence="8">The sequence shown here is derived from an EMBL/GenBank/DDBJ whole genome shotgun (WGS) entry which is preliminary data.</text>
</comment>
<proteinExistence type="predicted"/>
<evidence type="ECO:0000256" key="4">
    <source>
        <dbReference type="PROSITE-ProRule" id="PRU01193"/>
    </source>
</evidence>
<dbReference type="Pfam" id="PF00571">
    <property type="entry name" value="CBS"/>
    <property type="match status" value="1"/>
</dbReference>
<dbReference type="Pfam" id="PF01595">
    <property type="entry name" value="CNNM"/>
    <property type="match status" value="1"/>
</dbReference>
<dbReference type="InterPro" id="IPR046342">
    <property type="entry name" value="CBS_dom_sf"/>
</dbReference>
<evidence type="ECO:0000259" key="6">
    <source>
        <dbReference type="PROSITE" id="PS51371"/>
    </source>
</evidence>
<feature type="transmembrane region" description="Helical" evidence="5">
    <location>
        <begin position="55"/>
        <end position="77"/>
    </location>
</feature>
<keyword evidence="2" id="KW-1003">Cell membrane</keyword>
<dbReference type="RefSeq" id="WP_141927130.1">
    <property type="nucleotide sequence ID" value="NZ_BAABCI010000004.1"/>
</dbReference>
<evidence type="ECO:0000313" key="8">
    <source>
        <dbReference type="EMBL" id="TQJ12816.1"/>
    </source>
</evidence>
<dbReference type="AlphaFoldDB" id="A0A542EC09"/>
<keyword evidence="4 5" id="KW-0812">Transmembrane</keyword>
<dbReference type="PROSITE" id="PS51371">
    <property type="entry name" value="CBS"/>
    <property type="match status" value="1"/>
</dbReference>
<evidence type="ECO:0000256" key="5">
    <source>
        <dbReference type="SAM" id="Phobius"/>
    </source>
</evidence>